<sequence length="129" mass="14463">DPSSFDQGLASLWPGFRRQLSSNWHVLPSPNSRWISCVVDGRQEVHYNLLTGQLFIAGKPLGRLPQEIIEHSTYASALGSRILDVVPADIPGMEFMTRSNVSRYQMSCSCWRRWALAAANARKDILFAA</sequence>
<proteinExistence type="predicted"/>
<feature type="non-terminal residue" evidence="1">
    <location>
        <position position="129"/>
    </location>
</feature>
<name>A0AAD4LLQ8_9AGAM</name>
<protein>
    <submittedName>
        <fullName evidence="1">Uncharacterized protein</fullName>
    </submittedName>
</protein>
<accession>A0AAD4LLQ8</accession>
<organism evidence="1 2">
    <name type="scientific">Lactarius akahatsu</name>
    <dbReference type="NCBI Taxonomy" id="416441"/>
    <lineage>
        <taxon>Eukaryota</taxon>
        <taxon>Fungi</taxon>
        <taxon>Dikarya</taxon>
        <taxon>Basidiomycota</taxon>
        <taxon>Agaricomycotina</taxon>
        <taxon>Agaricomycetes</taxon>
        <taxon>Russulales</taxon>
        <taxon>Russulaceae</taxon>
        <taxon>Lactarius</taxon>
    </lineage>
</organism>
<keyword evidence="2" id="KW-1185">Reference proteome</keyword>
<comment type="caution">
    <text evidence="1">The sequence shown here is derived from an EMBL/GenBank/DDBJ whole genome shotgun (WGS) entry which is preliminary data.</text>
</comment>
<evidence type="ECO:0000313" key="2">
    <source>
        <dbReference type="Proteomes" id="UP001201163"/>
    </source>
</evidence>
<dbReference type="AlphaFoldDB" id="A0AAD4LLQ8"/>
<dbReference type="EMBL" id="JAKELL010000020">
    <property type="protein sequence ID" value="KAH8992974.1"/>
    <property type="molecule type" value="Genomic_DNA"/>
</dbReference>
<evidence type="ECO:0000313" key="1">
    <source>
        <dbReference type="EMBL" id="KAH8992974.1"/>
    </source>
</evidence>
<dbReference type="Proteomes" id="UP001201163">
    <property type="component" value="Unassembled WGS sequence"/>
</dbReference>
<reference evidence="1" key="1">
    <citation type="submission" date="2022-01" db="EMBL/GenBank/DDBJ databases">
        <title>Comparative genomics reveals a dynamic genome evolution in the ectomycorrhizal milk-cap (Lactarius) mushrooms.</title>
        <authorList>
            <consortium name="DOE Joint Genome Institute"/>
            <person name="Lebreton A."/>
            <person name="Tang N."/>
            <person name="Kuo A."/>
            <person name="LaButti K."/>
            <person name="Drula E."/>
            <person name="Barry K."/>
            <person name="Clum A."/>
            <person name="Lipzen A."/>
            <person name="Mousain D."/>
            <person name="Ng V."/>
            <person name="Wang R."/>
            <person name="Wang X."/>
            <person name="Dai Y."/>
            <person name="Henrissat B."/>
            <person name="Grigoriev I.V."/>
            <person name="Guerin-Laguette A."/>
            <person name="Yu F."/>
            <person name="Martin F.M."/>
        </authorList>
    </citation>
    <scope>NUCLEOTIDE SEQUENCE</scope>
    <source>
        <strain evidence="1">QP</strain>
    </source>
</reference>
<gene>
    <name evidence="1" type="ORF">EDB92DRAFT_1796714</name>
</gene>